<dbReference type="PIRSF" id="PIRSF017082">
    <property type="entry name" value="YflP"/>
    <property type="match status" value="1"/>
</dbReference>
<dbReference type="CDD" id="cd13578">
    <property type="entry name" value="PBP2_Bug27"/>
    <property type="match status" value="1"/>
</dbReference>
<gene>
    <name evidence="3" type="ORF">E2C06_03545</name>
</gene>
<comment type="similarity">
    <text evidence="1">Belongs to the UPF0065 (bug) family.</text>
</comment>
<evidence type="ECO:0000313" key="4">
    <source>
        <dbReference type="Proteomes" id="UP000295096"/>
    </source>
</evidence>
<sequence length="316" mass="32671">MATRRAWMVLGAAALTAGAARAQDGPVTLLVPYTPGTGPDLLARLLSPPLQQALGQAMVVENRAGASGNIGTQAVARAAPDGRTLVLQANTFVMNPSLFRQVPYDPVGSFTPIVRISRGDLVLAVNPEVAADDAQGFAALARRQVLDYASPGIGTPQHLGMALFGLEAQARLNHVPYRGSAPAIQDLIGRRVAAMVLPLHTALPLAEAKQVRLLAIGSPARAAAAPGVPTMAEAGFPGVEVDLWYGLLGPAGLPAPWVARLNAAVNAWVALATTQDQLRAQGMQPVGGSPAEFAATIAVDLARWAEVIRAAGIHAD</sequence>
<dbReference type="PANTHER" id="PTHR42928">
    <property type="entry name" value="TRICARBOXYLATE-BINDING PROTEIN"/>
    <property type="match status" value="1"/>
</dbReference>
<name>A0A4R5QMC8_9PROT</name>
<dbReference type="InterPro" id="IPR005064">
    <property type="entry name" value="BUG"/>
</dbReference>
<evidence type="ECO:0000256" key="1">
    <source>
        <dbReference type="ARBA" id="ARBA00006987"/>
    </source>
</evidence>
<feature type="signal peptide" evidence="2">
    <location>
        <begin position="1"/>
        <end position="22"/>
    </location>
</feature>
<dbReference type="Gene3D" id="3.40.190.10">
    <property type="entry name" value="Periplasmic binding protein-like II"/>
    <property type="match status" value="1"/>
</dbReference>
<keyword evidence="4" id="KW-1185">Reference proteome</keyword>
<dbReference type="PANTHER" id="PTHR42928:SF5">
    <property type="entry name" value="BLR1237 PROTEIN"/>
    <property type="match status" value="1"/>
</dbReference>
<keyword evidence="2" id="KW-0732">Signal</keyword>
<proteinExistence type="inferred from homology"/>
<reference evidence="3 4" key="1">
    <citation type="journal article" date="2016" name="J. Microbiol.">
        <title>Dankookia rubra gen. nov., sp. nov., an alphaproteobacterium isolated from sediment of a shallow stream.</title>
        <authorList>
            <person name="Kim W.H."/>
            <person name="Kim D.H."/>
            <person name="Kang K."/>
            <person name="Ahn T.Y."/>
        </authorList>
    </citation>
    <scope>NUCLEOTIDE SEQUENCE [LARGE SCALE GENOMIC DNA]</scope>
    <source>
        <strain evidence="3 4">JCM30602</strain>
    </source>
</reference>
<evidence type="ECO:0000313" key="3">
    <source>
        <dbReference type="EMBL" id="TDH63917.1"/>
    </source>
</evidence>
<dbReference type="OrthoDB" id="7250553at2"/>
<dbReference type="Pfam" id="PF03401">
    <property type="entry name" value="TctC"/>
    <property type="match status" value="1"/>
</dbReference>
<feature type="chain" id="PRO_5020942830" evidence="2">
    <location>
        <begin position="23"/>
        <end position="316"/>
    </location>
</feature>
<dbReference type="Gene3D" id="3.40.190.150">
    <property type="entry name" value="Bordetella uptake gene, domain 1"/>
    <property type="match status" value="1"/>
</dbReference>
<comment type="caution">
    <text evidence="3">The sequence shown here is derived from an EMBL/GenBank/DDBJ whole genome shotgun (WGS) entry which is preliminary data.</text>
</comment>
<protein>
    <submittedName>
        <fullName evidence="3">Tripartite tricarboxylate transporter substrate binding protein</fullName>
    </submittedName>
</protein>
<dbReference type="Proteomes" id="UP000295096">
    <property type="component" value="Unassembled WGS sequence"/>
</dbReference>
<dbReference type="RefSeq" id="WP_133287197.1">
    <property type="nucleotide sequence ID" value="NZ_SMSJ01000003.1"/>
</dbReference>
<dbReference type="SUPFAM" id="SSF53850">
    <property type="entry name" value="Periplasmic binding protein-like II"/>
    <property type="match status" value="1"/>
</dbReference>
<organism evidence="3 4">
    <name type="scientific">Dankookia rubra</name>
    <dbReference type="NCBI Taxonomy" id="1442381"/>
    <lineage>
        <taxon>Bacteria</taxon>
        <taxon>Pseudomonadati</taxon>
        <taxon>Pseudomonadota</taxon>
        <taxon>Alphaproteobacteria</taxon>
        <taxon>Acetobacterales</taxon>
        <taxon>Roseomonadaceae</taxon>
        <taxon>Dankookia</taxon>
    </lineage>
</organism>
<evidence type="ECO:0000256" key="2">
    <source>
        <dbReference type="SAM" id="SignalP"/>
    </source>
</evidence>
<dbReference type="EMBL" id="SMSJ01000003">
    <property type="protein sequence ID" value="TDH63917.1"/>
    <property type="molecule type" value="Genomic_DNA"/>
</dbReference>
<accession>A0A4R5QMC8</accession>
<dbReference type="AlphaFoldDB" id="A0A4R5QMC8"/>
<dbReference type="InterPro" id="IPR042100">
    <property type="entry name" value="Bug_dom1"/>
</dbReference>